<feature type="domain" description="DUF1648" evidence="2">
    <location>
        <begin position="27"/>
        <end position="69"/>
    </location>
</feature>
<evidence type="ECO:0000313" key="3">
    <source>
        <dbReference type="EMBL" id="GAA0725340.1"/>
    </source>
</evidence>
<dbReference type="Proteomes" id="UP001501758">
    <property type="component" value="Unassembled WGS sequence"/>
</dbReference>
<keyword evidence="1" id="KW-0472">Membrane</keyword>
<feature type="transmembrane region" description="Helical" evidence="1">
    <location>
        <begin position="110"/>
        <end position="134"/>
    </location>
</feature>
<dbReference type="RefSeq" id="WP_343913170.1">
    <property type="nucleotide sequence ID" value="NZ_BAAAGE010000003.1"/>
</dbReference>
<organism evidence="3 4">
    <name type="scientific">Aquimarina litoralis</name>
    <dbReference type="NCBI Taxonomy" id="584605"/>
    <lineage>
        <taxon>Bacteria</taxon>
        <taxon>Pseudomonadati</taxon>
        <taxon>Bacteroidota</taxon>
        <taxon>Flavobacteriia</taxon>
        <taxon>Flavobacteriales</taxon>
        <taxon>Flavobacteriaceae</taxon>
        <taxon>Aquimarina</taxon>
    </lineage>
</organism>
<evidence type="ECO:0000259" key="2">
    <source>
        <dbReference type="Pfam" id="PF07853"/>
    </source>
</evidence>
<comment type="caution">
    <text evidence="3">The sequence shown here is derived from an EMBL/GenBank/DDBJ whole genome shotgun (WGS) entry which is preliminary data.</text>
</comment>
<keyword evidence="4" id="KW-1185">Reference proteome</keyword>
<gene>
    <name evidence="3" type="ORF">GCM10009430_30830</name>
</gene>
<keyword evidence="1" id="KW-1133">Transmembrane helix</keyword>
<accession>A0ABN1J1K2</accession>
<keyword evidence="1" id="KW-0812">Transmembrane</keyword>
<sequence length="141" mass="15910">MGNPIIKIKKDAADIVFEVCAFIGLGVLLLLPIIYNADLPDQIPTHFNAKGEPDNYSSKTTIWVLPVIGLLMVVGLYILNRFPQKFNYPSKILEDSAPRYYKITTRLIRIINLIIAWSFAYILYGSIQVAIGVYDGLGNWF</sequence>
<protein>
    <recommendedName>
        <fullName evidence="2">DUF1648 domain-containing protein</fullName>
    </recommendedName>
</protein>
<dbReference type="EMBL" id="BAAAGE010000003">
    <property type="protein sequence ID" value="GAA0725340.1"/>
    <property type="molecule type" value="Genomic_DNA"/>
</dbReference>
<evidence type="ECO:0000313" key="4">
    <source>
        <dbReference type="Proteomes" id="UP001501758"/>
    </source>
</evidence>
<reference evidence="3 4" key="1">
    <citation type="journal article" date="2019" name="Int. J. Syst. Evol. Microbiol.">
        <title>The Global Catalogue of Microorganisms (GCM) 10K type strain sequencing project: providing services to taxonomists for standard genome sequencing and annotation.</title>
        <authorList>
            <consortium name="The Broad Institute Genomics Platform"/>
            <consortium name="The Broad Institute Genome Sequencing Center for Infectious Disease"/>
            <person name="Wu L."/>
            <person name="Ma J."/>
        </authorList>
    </citation>
    <scope>NUCLEOTIDE SEQUENCE [LARGE SCALE GENOMIC DNA]</scope>
    <source>
        <strain evidence="3 4">JCM 15974</strain>
    </source>
</reference>
<evidence type="ECO:0000256" key="1">
    <source>
        <dbReference type="SAM" id="Phobius"/>
    </source>
</evidence>
<dbReference type="Pfam" id="PF07853">
    <property type="entry name" value="DUF1648"/>
    <property type="match status" value="1"/>
</dbReference>
<dbReference type="InterPro" id="IPR012867">
    <property type="entry name" value="DUF1648"/>
</dbReference>
<feature type="transmembrane region" description="Helical" evidence="1">
    <location>
        <begin position="12"/>
        <end position="35"/>
    </location>
</feature>
<proteinExistence type="predicted"/>
<name>A0ABN1J1K2_9FLAO</name>
<feature type="transmembrane region" description="Helical" evidence="1">
    <location>
        <begin position="60"/>
        <end position="79"/>
    </location>
</feature>